<dbReference type="Proteomes" id="UP000887222">
    <property type="component" value="Unassembled WGS sequence"/>
</dbReference>
<name>A0ABQ4Q3J4_9BURK</name>
<feature type="transmembrane region" description="Helical" evidence="1">
    <location>
        <begin position="74"/>
        <end position="93"/>
    </location>
</feature>
<accession>A0ABQ4Q3J4</accession>
<feature type="transmembrane region" description="Helical" evidence="1">
    <location>
        <begin position="12"/>
        <end position="31"/>
    </location>
</feature>
<gene>
    <name evidence="2" type="ORF">NCCP691_17670</name>
</gene>
<protein>
    <recommendedName>
        <fullName evidence="4">SH3 domain-containing protein</fullName>
    </recommendedName>
</protein>
<reference evidence="2 3" key="1">
    <citation type="journal article" date="2022" name="Int. J. Syst. Evol. Microbiol.">
        <title>Noviherbaspirillum aridicola sp. nov., isolated from an arid soil in Pakistan.</title>
        <authorList>
            <person name="Khan I.U."/>
            <person name="Saqib M."/>
            <person name="Amin A."/>
            <person name="Hussain F."/>
            <person name="Li L."/>
            <person name="Liu Y.H."/>
            <person name="Fang B.Z."/>
            <person name="Ahmed I."/>
            <person name="Li W.J."/>
        </authorList>
    </citation>
    <scope>NUCLEOTIDE SEQUENCE [LARGE SCALE GENOMIC DNA]</scope>
    <source>
        <strain evidence="2 3">NCCP-691</strain>
    </source>
</reference>
<evidence type="ECO:0000313" key="3">
    <source>
        <dbReference type="Proteomes" id="UP000887222"/>
    </source>
</evidence>
<organism evidence="2 3">
    <name type="scientific">Noviherbaspirillum aridicola</name>
    <dbReference type="NCBI Taxonomy" id="2849687"/>
    <lineage>
        <taxon>Bacteria</taxon>
        <taxon>Pseudomonadati</taxon>
        <taxon>Pseudomonadota</taxon>
        <taxon>Betaproteobacteria</taxon>
        <taxon>Burkholderiales</taxon>
        <taxon>Oxalobacteraceae</taxon>
        <taxon>Noviherbaspirillum</taxon>
    </lineage>
</organism>
<evidence type="ECO:0000256" key="1">
    <source>
        <dbReference type="SAM" id="Phobius"/>
    </source>
</evidence>
<dbReference type="EMBL" id="BPMK01000007">
    <property type="protein sequence ID" value="GIZ51753.1"/>
    <property type="molecule type" value="Genomic_DNA"/>
</dbReference>
<evidence type="ECO:0008006" key="4">
    <source>
        <dbReference type="Google" id="ProtNLM"/>
    </source>
</evidence>
<dbReference type="RefSeq" id="WP_220807922.1">
    <property type="nucleotide sequence ID" value="NZ_BPMK01000007.1"/>
</dbReference>
<feature type="transmembrane region" description="Helical" evidence="1">
    <location>
        <begin position="43"/>
        <end position="62"/>
    </location>
</feature>
<keyword evidence="3" id="KW-1185">Reference proteome</keyword>
<keyword evidence="1" id="KW-0472">Membrane</keyword>
<proteinExistence type="predicted"/>
<keyword evidence="1" id="KW-0812">Transmembrane</keyword>
<evidence type="ECO:0000313" key="2">
    <source>
        <dbReference type="EMBL" id="GIZ51753.1"/>
    </source>
</evidence>
<comment type="caution">
    <text evidence="2">The sequence shown here is derived from an EMBL/GenBank/DDBJ whole genome shotgun (WGS) entry which is preliminary data.</text>
</comment>
<keyword evidence="1" id="KW-1133">Transmembrane helix</keyword>
<sequence>MQHSPRAAWCKRITASLVLVTYAAGCTHMPSGEKAFETFDSCFASNLGLAALGGVGAGMLTAKLTRGTGKSTSNAIGAAAGIATATMIAMTAWRKCAAVYNTSEPVAQKTTAQPQLPANRQRGLNLDRLEVRVEGGENDPPIPEFDFSYFAADAATKDIKARFRHKVEIVRFTPDDNDKLVLADAAGAPMRDAAGNTIPLEMAARMPRERLQWVTIAEEGKDDYVEDVVIQQGARMSYRHKLQVPPRDQMPLPLPVPMRYTLTVEADGLSDRRTVDFALLPAAERPKRFTAAAGAAGGGAMRALPSPAAGATHSAKRKVSLYSAADGKRKITGSLARGARVRIEERAEVEQKGKSERWVKVAPERGAGNGGWVAESELAEIK</sequence>